<keyword evidence="2" id="KW-1185">Reference proteome</keyword>
<name>A0ABX1NGN2_9RHOO</name>
<organism evidence="1 2">
    <name type="scientific">Aromatoleum toluolicum</name>
    <dbReference type="NCBI Taxonomy" id="90060"/>
    <lineage>
        <taxon>Bacteria</taxon>
        <taxon>Pseudomonadati</taxon>
        <taxon>Pseudomonadota</taxon>
        <taxon>Betaproteobacteria</taxon>
        <taxon>Rhodocyclales</taxon>
        <taxon>Rhodocyclaceae</taxon>
        <taxon>Aromatoleum</taxon>
    </lineage>
</organism>
<evidence type="ECO:0000313" key="1">
    <source>
        <dbReference type="EMBL" id="NMF98456.1"/>
    </source>
</evidence>
<dbReference type="EMBL" id="WTVS01000027">
    <property type="protein sequence ID" value="NMF98456.1"/>
    <property type="molecule type" value="Genomic_DNA"/>
</dbReference>
<gene>
    <name evidence="1" type="ORF">GPA27_13780</name>
</gene>
<reference evidence="1 2" key="1">
    <citation type="submission" date="2019-12" db="EMBL/GenBank/DDBJ databases">
        <title>Comparative genomics gives insights into the taxonomy of the Azoarcus-Aromatoleum group and reveals separate origins of nif in the plant-associated Azoarcus and non-plant-associated Aromatoleum sub-groups.</title>
        <authorList>
            <person name="Lafos M."/>
            <person name="Maluk M."/>
            <person name="Batista M."/>
            <person name="Junghare M."/>
            <person name="Carmona M."/>
            <person name="Faoro H."/>
            <person name="Cruz L.M."/>
            <person name="Battistoni F."/>
            <person name="De Souza E."/>
            <person name="Pedrosa F."/>
            <person name="Chen W.-M."/>
            <person name="Poole P.S."/>
            <person name="Dixon R.A."/>
            <person name="James E.K."/>
        </authorList>
    </citation>
    <scope>NUCLEOTIDE SEQUENCE [LARGE SCALE GENOMIC DNA]</scope>
    <source>
        <strain evidence="1 2">T</strain>
    </source>
</reference>
<evidence type="ECO:0000313" key="2">
    <source>
        <dbReference type="Proteomes" id="UP000634522"/>
    </source>
</evidence>
<proteinExistence type="predicted"/>
<sequence>MKDHHPKLTEWILLTQAGVGGSLSEETRSETSTTGHCRNEVRRCWAFDAIDRLYKAERWQNLKSFATFKGESTVGGRTTCERRYYISSLPADAESLAKPLEATGRSSIEQQLQRLLRQF</sequence>
<comment type="caution">
    <text evidence="1">The sequence shown here is derived from an EMBL/GenBank/DDBJ whole genome shotgun (WGS) entry which is preliminary data.</text>
</comment>
<accession>A0ABX1NGN2</accession>
<dbReference type="Proteomes" id="UP000634522">
    <property type="component" value="Unassembled WGS sequence"/>
</dbReference>
<protein>
    <submittedName>
        <fullName evidence="1">Uncharacterized protein</fullName>
    </submittedName>
</protein>